<organism evidence="1 2">
    <name type="scientific">Actinopolyspora biskrensis</name>
    <dbReference type="NCBI Taxonomy" id="1470178"/>
    <lineage>
        <taxon>Bacteria</taxon>
        <taxon>Bacillati</taxon>
        <taxon>Actinomycetota</taxon>
        <taxon>Actinomycetes</taxon>
        <taxon>Actinopolysporales</taxon>
        <taxon>Actinopolysporaceae</taxon>
        <taxon>Actinopolyspora</taxon>
    </lineage>
</organism>
<dbReference type="AlphaFoldDB" id="A0A852Z5A9"/>
<keyword evidence="2" id="KW-1185">Reference proteome</keyword>
<accession>A0A852Z5A9</accession>
<reference evidence="1 2" key="1">
    <citation type="submission" date="2020-07" db="EMBL/GenBank/DDBJ databases">
        <title>Genomic Encyclopedia of Type Strains, Phase III (KMG-III): the genomes of soil and plant-associated and newly described type strains.</title>
        <authorList>
            <person name="Whitman W."/>
        </authorList>
    </citation>
    <scope>NUCLEOTIDE SEQUENCE [LARGE SCALE GENOMIC DNA]</scope>
    <source>
        <strain evidence="1 2">CECT 8576</strain>
    </source>
</reference>
<gene>
    <name evidence="1" type="ORF">FHR84_000881</name>
</gene>
<proteinExistence type="predicted"/>
<evidence type="ECO:0000313" key="1">
    <source>
        <dbReference type="EMBL" id="NYH77567.1"/>
    </source>
</evidence>
<comment type="caution">
    <text evidence="1">The sequence shown here is derived from an EMBL/GenBank/DDBJ whole genome shotgun (WGS) entry which is preliminary data.</text>
</comment>
<dbReference type="EMBL" id="JACBYW010000001">
    <property type="protein sequence ID" value="NYH77567.1"/>
    <property type="molecule type" value="Genomic_DNA"/>
</dbReference>
<dbReference type="Proteomes" id="UP000548304">
    <property type="component" value="Unassembled WGS sequence"/>
</dbReference>
<sequence>MTPVGVTLIIHLEKRCARTVVVVVVGSTGMGPVGLGTSIVNSPFAEHDFLVDVLDRSFVELSGSDCFDRLVAQLTFGVRLSLSLRTRR</sequence>
<evidence type="ECO:0000313" key="2">
    <source>
        <dbReference type="Proteomes" id="UP000548304"/>
    </source>
</evidence>
<protein>
    <submittedName>
        <fullName evidence="1">Uncharacterized protein</fullName>
    </submittedName>
</protein>
<name>A0A852Z5A9_9ACTN</name>